<feature type="domain" description="N-acetyltransferase" evidence="3">
    <location>
        <begin position="1"/>
        <end position="139"/>
    </location>
</feature>
<evidence type="ECO:0000313" key="4">
    <source>
        <dbReference type="EMBL" id="MBV4397429.1"/>
    </source>
</evidence>
<dbReference type="Gene3D" id="3.40.630.30">
    <property type="match status" value="1"/>
</dbReference>
<dbReference type="InterPro" id="IPR016181">
    <property type="entry name" value="Acyl_CoA_acyltransferase"/>
</dbReference>
<evidence type="ECO:0000259" key="3">
    <source>
        <dbReference type="PROSITE" id="PS51186"/>
    </source>
</evidence>
<dbReference type="RefSeq" id="WP_217735140.1">
    <property type="nucleotide sequence ID" value="NZ_CP130490.1"/>
</dbReference>
<dbReference type="PANTHER" id="PTHR43877">
    <property type="entry name" value="AMINOALKYLPHOSPHONATE N-ACETYLTRANSFERASE-RELATED-RELATED"/>
    <property type="match status" value="1"/>
</dbReference>
<accession>A0ABS6NPY0</accession>
<name>A0ABS6NPY0_9BURK</name>
<dbReference type="CDD" id="cd04301">
    <property type="entry name" value="NAT_SF"/>
    <property type="match status" value="1"/>
</dbReference>
<comment type="caution">
    <text evidence="4">The sequence shown here is derived from an EMBL/GenBank/DDBJ whole genome shotgun (WGS) entry which is preliminary data.</text>
</comment>
<dbReference type="SUPFAM" id="SSF55729">
    <property type="entry name" value="Acyl-CoA N-acyltransferases (Nat)"/>
    <property type="match status" value="1"/>
</dbReference>
<keyword evidence="5" id="KW-1185">Reference proteome</keyword>
<dbReference type="NCBIfam" id="NF002959">
    <property type="entry name" value="PRK03624.1"/>
    <property type="match status" value="1"/>
</dbReference>
<keyword evidence="1 4" id="KW-0808">Transferase</keyword>
<proteinExistence type="predicted"/>
<dbReference type="Proteomes" id="UP000722165">
    <property type="component" value="Unassembled WGS sequence"/>
</dbReference>
<evidence type="ECO:0000256" key="1">
    <source>
        <dbReference type="ARBA" id="ARBA00022679"/>
    </source>
</evidence>
<dbReference type="InterPro" id="IPR000182">
    <property type="entry name" value="GNAT_dom"/>
</dbReference>
<gene>
    <name evidence="4" type="ORF">KU392_09210</name>
</gene>
<dbReference type="PANTHER" id="PTHR43877:SF2">
    <property type="entry name" value="AMINOALKYLPHOSPHONATE N-ACETYLTRANSFERASE-RELATED"/>
    <property type="match status" value="1"/>
</dbReference>
<dbReference type="EC" id="2.3.1.-" evidence="4"/>
<keyword evidence="2 4" id="KW-0012">Acyltransferase</keyword>
<evidence type="ECO:0000256" key="2">
    <source>
        <dbReference type="ARBA" id="ARBA00023315"/>
    </source>
</evidence>
<dbReference type="GO" id="GO:0016746">
    <property type="term" value="F:acyltransferase activity"/>
    <property type="evidence" value="ECO:0007669"/>
    <property type="project" value="UniProtKB-KW"/>
</dbReference>
<evidence type="ECO:0000313" key="5">
    <source>
        <dbReference type="Proteomes" id="UP000722165"/>
    </source>
</evidence>
<dbReference type="Pfam" id="PF00583">
    <property type="entry name" value="Acetyltransf_1"/>
    <property type="match status" value="1"/>
</dbReference>
<reference evidence="4 5" key="1">
    <citation type="submission" date="2021-06" db="EMBL/GenBank/DDBJ databases">
        <authorList>
            <person name="Lu T."/>
            <person name="Wang Q."/>
            <person name="Han X."/>
        </authorList>
    </citation>
    <scope>NUCLEOTIDE SEQUENCE [LARGE SCALE GENOMIC DNA]</scope>
    <source>
        <strain evidence="4 5">LAM0050</strain>
    </source>
</reference>
<dbReference type="InterPro" id="IPR050832">
    <property type="entry name" value="Bact_Acetyltransf"/>
</dbReference>
<organism evidence="4 5">
    <name type="scientific">Advenella alkanexedens</name>
    <dbReference type="NCBI Taxonomy" id="1481665"/>
    <lineage>
        <taxon>Bacteria</taxon>
        <taxon>Pseudomonadati</taxon>
        <taxon>Pseudomonadota</taxon>
        <taxon>Betaproteobacteria</taxon>
        <taxon>Burkholderiales</taxon>
        <taxon>Alcaligenaceae</taxon>
    </lineage>
</organism>
<sequence>MKIRSFLQQDEGAVIRLWNECGLVRPWNDPKKDIARKLTTQPELFLVVEKEDRVVGSAMIGYEGHRGWVYYLAVDPSCQGQGIGQALMREAEHLLIERGCPKIQLLVRSNNVQVLDFYAKLGYETGDVLMLGKRLIPDA</sequence>
<protein>
    <submittedName>
        <fullName evidence="4">GNAT family acetyltransferase</fullName>
        <ecNumber evidence="4">2.3.1.-</ecNumber>
    </submittedName>
</protein>
<dbReference type="PROSITE" id="PS51186">
    <property type="entry name" value="GNAT"/>
    <property type="match status" value="1"/>
</dbReference>
<dbReference type="EMBL" id="JAHSPR010000006">
    <property type="protein sequence ID" value="MBV4397429.1"/>
    <property type="molecule type" value="Genomic_DNA"/>
</dbReference>